<protein>
    <submittedName>
        <fullName evidence="2">Uncharacterized protein</fullName>
    </submittedName>
</protein>
<reference evidence="2 3" key="1">
    <citation type="journal article" date="2014" name="Genome Biol. Evol.">
        <title>The genome of the myxosporean Thelohanellus kitauei shows adaptations to nutrient acquisition within its fish host.</title>
        <authorList>
            <person name="Yang Y."/>
            <person name="Xiong J."/>
            <person name="Zhou Z."/>
            <person name="Huo F."/>
            <person name="Miao W."/>
            <person name="Ran C."/>
            <person name="Liu Y."/>
            <person name="Zhang J."/>
            <person name="Feng J."/>
            <person name="Wang M."/>
            <person name="Wang M."/>
            <person name="Wang L."/>
            <person name="Yao B."/>
        </authorList>
    </citation>
    <scope>NUCLEOTIDE SEQUENCE [LARGE SCALE GENOMIC DNA]</scope>
    <source>
        <strain evidence="2">Wuqing</strain>
    </source>
</reference>
<accession>A0A0C2IM21</accession>
<dbReference type="AlphaFoldDB" id="A0A0C2IM21"/>
<name>A0A0C2IM21_THEKT</name>
<evidence type="ECO:0000313" key="3">
    <source>
        <dbReference type="Proteomes" id="UP000031668"/>
    </source>
</evidence>
<comment type="caution">
    <text evidence="2">The sequence shown here is derived from an EMBL/GenBank/DDBJ whole genome shotgun (WGS) entry which is preliminary data.</text>
</comment>
<organism evidence="2 3">
    <name type="scientific">Thelohanellus kitauei</name>
    <name type="common">Myxosporean</name>
    <dbReference type="NCBI Taxonomy" id="669202"/>
    <lineage>
        <taxon>Eukaryota</taxon>
        <taxon>Metazoa</taxon>
        <taxon>Cnidaria</taxon>
        <taxon>Myxozoa</taxon>
        <taxon>Myxosporea</taxon>
        <taxon>Bivalvulida</taxon>
        <taxon>Platysporina</taxon>
        <taxon>Myxobolidae</taxon>
        <taxon>Thelohanellus</taxon>
    </lineage>
</organism>
<keyword evidence="1" id="KW-0732">Signal</keyword>
<sequence>MIFFVFIGVLKIITFEDSNKICYAEQIRLGSVDVDPQEGDLELGHMGWLIDSRIHSFSADLHWRLEILKKYFNGFESFRVFDTKTCKLRPDNDFFQLDVFLYYLKPRVADM</sequence>
<feature type="chain" id="PRO_5002162579" evidence="1">
    <location>
        <begin position="19"/>
        <end position="111"/>
    </location>
</feature>
<proteinExistence type="predicted"/>
<keyword evidence="3" id="KW-1185">Reference proteome</keyword>
<evidence type="ECO:0000313" key="2">
    <source>
        <dbReference type="EMBL" id="KII66474.1"/>
    </source>
</evidence>
<evidence type="ECO:0000256" key="1">
    <source>
        <dbReference type="SAM" id="SignalP"/>
    </source>
</evidence>
<feature type="signal peptide" evidence="1">
    <location>
        <begin position="1"/>
        <end position="18"/>
    </location>
</feature>
<dbReference type="Proteomes" id="UP000031668">
    <property type="component" value="Unassembled WGS sequence"/>
</dbReference>
<gene>
    <name evidence="2" type="ORF">RF11_15933</name>
</gene>
<dbReference type="EMBL" id="JWZT01003512">
    <property type="protein sequence ID" value="KII66474.1"/>
    <property type="molecule type" value="Genomic_DNA"/>
</dbReference>